<keyword evidence="2 6" id="KW-0963">Cytoplasm</keyword>
<evidence type="ECO:0000256" key="2">
    <source>
        <dbReference type="ARBA" id="ARBA00022490"/>
    </source>
</evidence>
<organism evidence="9 10">
    <name type="scientific">Pseudaminobacter salicylatoxidans</name>
    <dbReference type="NCBI Taxonomy" id="93369"/>
    <lineage>
        <taxon>Bacteria</taxon>
        <taxon>Pseudomonadati</taxon>
        <taxon>Pseudomonadota</taxon>
        <taxon>Alphaproteobacteria</taxon>
        <taxon>Hyphomicrobiales</taxon>
        <taxon>Phyllobacteriaceae</taxon>
        <taxon>Pseudaminobacter</taxon>
    </lineage>
</organism>
<dbReference type="PANTHER" id="PTHR21110:SF0">
    <property type="entry name" value="PHOSPHOPENTOMUTASE"/>
    <property type="match status" value="1"/>
</dbReference>
<dbReference type="GO" id="GO:0006015">
    <property type="term" value="P:5-phosphoribose 1-diphosphate biosynthetic process"/>
    <property type="evidence" value="ECO:0007669"/>
    <property type="project" value="UniProtKB-UniPathway"/>
</dbReference>
<dbReference type="FunFam" id="3.30.70.1250:FF:000001">
    <property type="entry name" value="Phosphopentomutase"/>
    <property type="match status" value="1"/>
</dbReference>
<evidence type="ECO:0000313" key="9">
    <source>
        <dbReference type="EMBL" id="PWJ80938.1"/>
    </source>
</evidence>
<evidence type="ECO:0000256" key="5">
    <source>
        <dbReference type="ARBA" id="ARBA00023235"/>
    </source>
</evidence>
<dbReference type="InterPro" id="IPR010045">
    <property type="entry name" value="DeoB"/>
</dbReference>
<feature type="domain" description="Metalloenzyme" evidence="8">
    <location>
        <begin position="4"/>
        <end position="396"/>
    </location>
</feature>
<feature type="binding site" evidence="6">
    <location>
        <position position="345"/>
    </location>
    <ligand>
        <name>Mn(2+)</name>
        <dbReference type="ChEBI" id="CHEBI:29035"/>
        <label>1</label>
    </ligand>
</feature>
<dbReference type="GO" id="GO:0009117">
    <property type="term" value="P:nucleotide metabolic process"/>
    <property type="evidence" value="ECO:0007669"/>
    <property type="project" value="UniProtKB-UniRule"/>
</dbReference>
<comment type="catalytic activity">
    <reaction evidence="6">
        <text>2-deoxy-alpha-D-ribose 1-phosphate = 2-deoxy-D-ribose 5-phosphate</text>
        <dbReference type="Rhea" id="RHEA:27658"/>
        <dbReference type="ChEBI" id="CHEBI:57259"/>
        <dbReference type="ChEBI" id="CHEBI:62877"/>
        <dbReference type="EC" id="5.4.2.7"/>
    </reaction>
</comment>
<feature type="binding site" evidence="6">
    <location>
        <position position="309"/>
    </location>
    <ligand>
        <name>Mn(2+)</name>
        <dbReference type="ChEBI" id="CHEBI:29035"/>
        <label>2</label>
    </ligand>
</feature>
<comment type="subcellular location">
    <subcellularLocation>
        <location evidence="6">Cytoplasm</location>
    </subcellularLocation>
</comment>
<dbReference type="CDD" id="cd16009">
    <property type="entry name" value="PPM"/>
    <property type="match status" value="1"/>
</dbReference>
<reference evidence="9 10" key="1">
    <citation type="submission" date="2018-05" db="EMBL/GenBank/DDBJ databases">
        <title>Genomic Encyclopedia of Type Strains, Phase IV (KMG-IV): sequencing the most valuable type-strain genomes for metagenomic binning, comparative biology and taxonomic classification.</title>
        <authorList>
            <person name="Goeker M."/>
        </authorList>
    </citation>
    <scope>NUCLEOTIDE SEQUENCE [LARGE SCALE GENOMIC DNA]</scope>
    <source>
        <strain evidence="9 10">DSM 6986</strain>
    </source>
</reference>
<dbReference type="Proteomes" id="UP000245396">
    <property type="component" value="Unassembled WGS sequence"/>
</dbReference>
<dbReference type="NCBIfam" id="TIGR01696">
    <property type="entry name" value="deoB"/>
    <property type="match status" value="1"/>
</dbReference>
<dbReference type="GO" id="GO:0008973">
    <property type="term" value="F:phosphopentomutase activity"/>
    <property type="evidence" value="ECO:0007669"/>
    <property type="project" value="UniProtKB-UniRule"/>
</dbReference>
<name>A0A316C1X2_PSESE</name>
<dbReference type="NCBIfam" id="NF003766">
    <property type="entry name" value="PRK05362.1"/>
    <property type="match status" value="1"/>
</dbReference>
<comment type="cofactor">
    <cofactor evidence="6">
        <name>Mn(2+)</name>
        <dbReference type="ChEBI" id="CHEBI:29035"/>
    </cofactor>
    <text evidence="6">Binds 2 manganese ions.</text>
</comment>
<dbReference type="GO" id="GO:0030145">
    <property type="term" value="F:manganese ion binding"/>
    <property type="evidence" value="ECO:0007669"/>
    <property type="project" value="UniProtKB-UniRule"/>
</dbReference>
<comment type="pathway">
    <text evidence="6">Carbohydrate degradation; 2-deoxy-D-ribose 1-phosphate degradation; D-glyceraldehyde 3-phosphate and acetaldehyde from 2-deoxy-alpha-D-ribose 1-phosphate: step 1/2.</text>
</comment>
<dbReference type="HAMAP" id="MF_00740">
    <property type="entry name" value="Phosphopentomut"/>
    <property type="match status" value="1"/>
</dbReference>
<dbReference type="Gene3D" id="3.40.720.10">
    <property type="entry name" value="Alkaline Phosphatase, subunit A"/>
    <property type="match status" value="1"/>
</dbReference>
<dbReference type="EC" id="5.4.2.7" evidence="6 7"/>
<feature type="binding site" evidence="6">
    <location>
        <position position="357"/>
    </location>
    <ligand>
        <name>Mn(2+)</name>
        <dbReference type="ChEBI" id="CHEBI:29035"/>
        <label>2</label>
    </ligand>
</feature>
<keyword evidence="5 6" id="KW-0413">Isomerase</keyword>
<gene>
    <name evidence="6" type="primary">deoB</name>
    <name evidence="9" type="ORF">C7441_11159</name>
</gene>
<dbReference type="GO" id="GO:0043094">
    <property type="term" value="P:metabolic compound salvage"/>
    <property type="evidence" value="ECO:0007669"/>
    <property type="project" value="UniProtKB-UniRule"/>
</dbReference>
<protein>
    <recommendedName>
        <fullName evidence="6 7">Phosphopentomutase</fullName>
        <ecNumber evidence="6 7">5.4.2.7</ecNumber>
    </recommendedName>
    <alternativeName>
        <fullName evidence="6">Phosphodeoxyribomutase</fullName>
    </alternativeName>
</protein>
<dbReference type="SUPFAM" id="SSF53649">
    <property type="entry name" value="Alkaline phosphatase-like"/>
    <property type="match status" value="1"/>
</dbReference>
<feature type="binding site" evidence="6">
    <location>
        <position position="304"/>
    </location>
    <ligand>
        <name>Mn(2+)</name>
        <dbReference type="ChEBI" id="CHEBI:29035"/>
        <label>2</label>
    </ligand>
</feature>
<dbReference type="InterPro" id="IPR017850">
    <property type="entry name" value="Alkaline_phosphatase_core_sf"/>
</dbReference>
<keyword evidence="3 6" id="KW-0479">Metal-binding</keyword>
<comment type="function">
    <text evidence="6">Isomerase that catalyzes the conversion of deoxy-ribose 1-phosphate (dRib-1-P) and ribose 1-phosphate (Rib-1-P) to deoxy-ribose 5-phosphate (dRib-5-P) and ribose 5-phosphate (Rib-5-P), respectively.</text>
</comment>
<feature type="binding site" evidence="6">
    <location>
        <position position="346"/>
    </location>
    <ligand>
        <name>Mn(2+)</name>
        <dbReference type="ChEBI" id="CHEBI:29035"/>
        <label>1</label>
    </ligand>
</feature>
<comment type="caution">
    <text evidence="9">The sequence shown here is derived from an EMBL/GenBank/DDBJ whole genome shotgun (WGS) entry which is preliminary data.</text>
</comment>
<dbReference type="Gene3D" id="3.30.70.1250">
    <property type="entry name" value="Phosphopentomutase"/>
    <property type="match status" value="1"/>
</dbReference>
<dbReference type="PANTHER" id="PTHR21110">
    <property type="entry name" value="PHOSPHOPENTOMUTASE"/>
    <property type="match status" value="1"/>
</dbReference>
<sequence length="412" mass="43710">MACAFLFVLDSFGIGGAGDAARFGDAGANTLAHIAEACAVGKADRDGLRQGPLHLPNMLSLGLGHAARTAAGSAFGKDIPLRPSAFHAAAQEVSSGKDTPSGHWEIAGVPVPFDWGYFPHTVPTFPAELTAAIIEQAKLPGILGDCHASGTEIIEKLGGEHIRTGKPICYTSADSVFQIAAHETHFGLERLYELCLTVRKLVDPYNIGRVIARPFVGETAADFERTANRRDYAVPPPEPTLLDRLTARGSRVIGIGKIGDIFAHQGVSEVRKAAGNMALFDETLKAMDDACDGELVFANFIDFDTLYGHRRDVAGYAAALEAFDARLPEALARLRQGDLLLLTADHGCDPSWSGSDHTRERVPAFGLAPGLRGGDAGLRDSYADIGETVAEHLGLAPGRHGTSFLQTIADHA</sequence>
<dbReference type="OrthoDB" id="9769930at2"/>
<accession>A0A316C1X2</accession>
<dbReference type="GO" id="GO:0005829">
    <property type="term" value="C:cytosol"/>
    <property type="evidence" value="ECO:0007669"/>
    <property type="project" value="TreeGrafter"/>
</dbReference>
<dbReference type="SUPFAM" id="SSF143856">
    <property type="entry name" value="DeoB insert domain-like"/>
    <property type="match status" value="1"/>
</dbReference>
<dbReference type="AlphaFoldDB" id="A0A316C1X2"/>
<comment type="similarity">
    <text evidence="1 6">Belongs to the phosphopentomutase family.</text>
</comment>
<evidence type="ECO:0000256" key="7">
    <source>
        <dbReference type="NCBIfam" id="TIGR01696"/>
    </source>
</evidence>
<evidence type="ECO:0000259" key="8">
    <source>
        <dbReference type="Pfam" id="PF01676"/>
    </source>
</evidence>
<evidence type="ECO:0000256" key="1">
    <source>
        <dbReference type="ARBA" id="ARBA00010373"/>
    </source>
</evidence>
<keyword evidence="10" id="KW-1185">Reference proteome</keyword>
<dbReference type="InterPro" id="IPR006124">
    <property type="entry name" value="Metalloenzyme"/>
</dbReference>
<evidence type="ECO:0000256" key="6">
    <source>
        <dbReference type="HAMAP-Rule" id="MF_00740"/>
    </source>
</evidence>
<dbReference type="PIRSF" id="PIRSF001491">
    <property type="entry name" value="Ppentomutase"/>
    <property type="match status" value="1"/>
</dbReference>
<dbReference type="UniPathway" id="UPA00087">
    <property type="reaction ID" value="UER00173"/>
</dbReference>
<dbReference type="STRING" id="1192868.GCA_000304395_03081"/>
<dbReference type="GO" id="GO:0006018">
    <property type="term" value="P:2-deoxyribose 1-phosphate catabolic process"/>
    <property type="evidence" value="ECO:0007669"/>
    <property type="project" value="UniProtKB-UniRule"/>
</dbReference>
<dbReference type="GO" id="GO:0000287">
    <property type="term" value="F:magnesium ion binding"/>
    <property type="evidence" value="ECO:0007669"/>
    <property type="project" value="UniProtKB-UniRule"/>
</dbReference>
<dbReference type="Pfam" id="PF01676">
    <property type="entry name" value="Metalloenzyme"/>
    <property type="match status" value="1"/>
</dbReference>
<proteinExistence type="inferred from homology"/>
<evidence type="ECO:0000313" key="10">
    <source>
        <dbReference type="Proteomes" id="UP000245396"/>
    </source>
</evidence>
<comment type="catalytic activity">
    <reaction evidence="6">
        <text>alpha-D-ribose 1-phosphate = D-ribose 5-phosphate</text>
        <dbReference type="Rhea" id="RHEA:18793"/>
        <dbReference type="ChEBI" id="CHEBI:57720"/>
        <dbReference type="ChEBI" id="CHEBI:78346"/>
        <dbReference type="EC" id="5.4.2.7"/>
    </reaction>
</comment>
<dbReference type="InterPro" id="IPR024052">
    <property type="entry name" value="Phosphopentomutase_DeoB_cap_sf"/>
</dbReference>
<keyword evidence="4 6" id="KW-0464">Manganese</keyword>
<evidence type="ECO:0000256" key="4">
    <source>
        <dbReference type="ARBA" id="ARBA00023211"/>
    </source>
</evidence>
<dbReference type="RefSeq" id="WP_109613680.1">
    <property type="nucleotide sequence ID" value="NZ_QGGG01000011.1"/>
</dbReference>
<dbReference type="EMBL" id="QGGG01000011">
    <property type="protein sequence ID" value="PWJ80938.1"/>
    <property type="molecule type" value="Genomic_DNA"/>
</dbReference>
<feature type="binding site" evidence="6">
    <location>
        <position position="10"/>
    </location>
    <ligand>
        <name>Mn(2+)</name>
        <dbReference type="ChEBI" id="CHEBI:29035"/>
        <label>1</label>
    </ligand>
</feature>
<evidence type="ECO:0000256" key="3">
    <source>
        <dbReference type="ARBA" id="ARBA00022723"/>
    </source>
</evidence>